<comment type="catalytic activity">
    <reaction evidence="7">
        <text>AMP + ATP = 2 ADP</text>
        <dbReference type="Rhea" id="RHEA:12973"/>
        <dbReference type="ChEBI" id="CHEBI:30616"/>
        <dbReference type="ChEBI" id="CHEBI:456215"/>
        <dbReference type="ChEBI" id="CHEBI:456216"/>
        <dbReference type="EC" id="2.7.4.3"/>
    </reaction>
</comment>
<dbReference type="VEuPathDB" id="PlasmoDB:PmUG01_02013100"/>
<dbReference type="HAMAP" id="MF_00039">
    <property type="entry name" value="Adenylate_kinase_AK6"/>
    <property type="match status" value="1"/>
</dbReference>
<dbReference type="EMBL" id="FLQW01000057">
    <property type="protein sequence ID" value="SBS81585.1"/>
    <property type="molecule type" value="Genomic_DNA"/>
</dbReference>
<dbReference type="PANTHER" id="PTHR12595:SF0">
    <property type="entry name" value="ADENYLATE KINASE ISOENZYME 6"/>
    <property type="match status" value="1"/>
</dbReference>
<feature type="binding site" evidence="7">
    <location>
        <position position="16"/>
    </location>
    <ligand>
        <name>ATP</name>
        <dbReference type="ChEBI" id="CHEBI:30616"/>
    </ligand>
</feature>
<dbReference type="GO" id="GO:0006364">
    <property type="term" value="P:rRNA processing"/>
    <property type="evidence" value="ECO:0007669"/>
    <property type="project" value="UniProtKB-KW"/>
</dbReference>
<evidence type="ECO:0000256" key="7">
    <source>
        <dbReference type="HAMAP-Rule" id="MF_03173"/>
    </source>
</evidence>
<dbReference type="InterPro" id="IPR027417">
    <property type="entry name" value="P-loop_NTPase"/>
</dbReference>
<dbReference type="EMBL" id="LT594623">
    <property type="protein sequence ID" value="SBT87086.1"/>
    <property type="molecule type" value="Genomic_DNA"/>
</dbReference>
<protein>
    <recommendedName>
        <fullName evidence="7">Adenylate kinase isoenzyme 6 homolog</fullName>
        <shortName evidence="7">AK6</shortName>
        <ecNumber evidence="7">2.7.4.3</ecNumber>
    </recommendedName>
    <alternativeName>
        <fullName evidence="7">Dual activity adenylate kinase/ATPase</fullName>
        <shortName evidence="7">AK/ATPase</shortName>
    </alternativeName>
</protein>
<keyword evidence="6 7" id="KW-0067">ATP-binding</keyword>
<dbReference type="OMA" id="QCEIFGT"/>
<sequence>MRRLPNIIVTGVPGVGKTTLCEELVEVINKVIKQKNKKWKKEGMEGTKEIGDAEGMERRDCIDLVDGVASEEEGKMVHVNLSHIIKEERLYEEYDDKLDASIYNEELVNDRLKKLDMEKKGGYIIDFHGVNFVRDKHLIDHIFLLTISTNNLYERLEKRNYRKEKITNNIECEIFQVIKEDILEHFEDETVFTELENNDLDQYEKNINTIKTWVLSNIRYW</sequence>
<keyword evidence="2 7" id="KW-0698">rRNA processing</keyword>
<reference evidence="10" key="1">
    <citation type="submission" date="2016-05" db="EMBL/GenBank/DDBJ databases">
        <authorList>
            <person name="Naeem Raeece"/>
        </authorList>
    </citation>
    <scope>NUCLEOTIDE SEQUENCE [LARGE SCALE GENOMIC DNA]</scope>
</reference>
<dbReference type="RefSeq" id="XP_028860144.1">
    <property type="nucleotide sequence ID" value="XM_029008601.1"/>
</dbReference>
<feature type="region of interest" description="LID" evidence="7">
    <location>
        <begin position="158"/>
        <end position="168"/>
    </location>
</feature>
<feature type="region of interest" description="NMPbind" evidence="7">
    <location>
        <begin position="80"/>
        <end position="103"/>
    </location>
</feature>
<evidence type="ECO:0000256" key="1">
    <source>
        <dbReference type="ARBA" id="ARBA00022517"/>
    </source>
</evidence>
<feature type="binding site" evidence="7">
    <location>
        <position position="19"/>
    </location>
    <ligand>
        <name>ATP</name>
        <dbReference type="ChEBI" id="CHEBI:30616"/>
    </ligand>
</feature>
<comment type="function">
    <text evidence="7">Broad-specificity nucleoside monophosphate (NMP) kinase that catalyzes the reversible transfer of the terminal phosphate group between nucleoside triphosphates and monophosphates. Has also ATPase activity. Involved in the late cytoplasmic maturation steps of the 40S ribosomal particles, specifically 18S rRNA maturation. While NMP activity is not required for ribosome maturation, ATPase activity is. Associates transiently with small ribosomal subunit protein uS11. ATP hydrolysis breaks the interaction with uS11. May temporarily remove uS11 from the ribosome to enable a conformational change of the ribosomal RNA that is needed for the final maturation step of the small ribosomal subunit. Its NMP activity may have a role in nuclear energy homeostasis.</text>
</comment>
<keyword evidence="3 7" id="KW-0808">Transferase</keyword>
<evidence type="ECO:0000313" key="11">
    <source>
        <dbReference type="Proteomes" id="UP000219813"/>
    </source>
</evidence>
<dbReference type="OrthoDB" id="10251185at2759"/>
<comment type="similarity">
    <text evidence="7">Belongs to the adenylate kinase family. AK6 subfamily.</text>
</comment>
<comment type="catalytic activity">
    <reaction evidence="7">
        <text>ATP + H2O = ADP + phosphate + H(+)</text>
        <dbReference type="Rhea" id="RHEA:13065"/>
        <dbReference type="ChEBI" id="CHEBI:15377"/>
        <dbReference type="ChEBI" id="CHEBI:15378"/>
        <dbReference type="ChEBI" id="CHEBI:30616"/>
        <dbReference type="ChEBI" id="CHEBI:43474"/>
        <dbReference type="ChEBI" id="CHEBI:456216"/>
    </reaction>
</comment>
<feature type="binding site" evidence="7">
    <location>
        <position position="14"/>
    </location>
    <ligand>
        <name>ATP</name>
        <dbReference type="ChEBI" id="CHEBI:30616"/>
    </ligand>
</feature>
<keyword evidence="5 7" id="KW-0418">Kinase</keyword>
<keyword evidence="4 7" id="KW-0547">Nucleotide-binding</keyword>
<dbReference type="KEGG" id="pmal:PMUG01_02013100"/>
<evidence type="ECO:0000256" key="5">
    <source>
        <dbReference type="ARBA" id="ARBA00022777"/>
    </source>
</evidence>
<organism evidence="8 10">
    <name type="scientific">Plasmodium malariae</name>
    <dbReference type="NCBI Taxonomy" id="5858"/>
    <lineage>
        <taxon>Eukaryota</taxon>
        <taxon>Sar</taxon>
        <taxon>Alveolata</taxon>
        <taxon>Apicomplexa</taxon>
        <taxon>Aconoidasida</taxon>
        <taxon>Haemosporida</taxon>
        <taxon>Plasmodiidae</taxon>
        <taxon>Plasmodium</taxon>
        <taxon>Plasmodium (Plasmodium)</taxon>
    </lineage>
</organism>
<reference evidence="9 11" key="3">
    <citation type="submission" date="2016-06" db="EMBL/GenBank/DDBJ databases">
        <authorList>
            <consortium name="Pathogen Informatics"/>
        </authorList>
    </citation>
    <scope>NUCLEOTIDE SEQUENCE [LARGE SCALE GENOMIC DNA]</scope>
</reference>
<evidence type="ECO:0000256" key="2">
    <source>
        <dbReference type="ARBA" id="ARBA00022552"/>
    </source>
</evidence>
<evidence type="ECO:0000313" key="8">
    <source>
        <dbReference type="EMBL" id="SBS81585.1"/>
    </source>
</evidence>
<evidence type="ECO:0000313" key="9">
    <source>
        <dbReference type="EMBL" id="SBT87086.1"/>
    </source>
</evidence>
<dbReference type="GO" id="GO:0016887">
    <property type="term" value="F:ATP hydrolysis activity"/>
    <property type="evidence" value="ECO:0007669"/>
    <property type="project" value="UniProtKB-UniRule"/>
</dbReference>
<proteinExistence type="inferred from homology"/>
<dbReference type="AlphaFoldDB" id="A0A1A8VPJ8"/>
<evidence type="ECO:0000256" key="4">
    <source>
        <dbReference type="ARBA" id="ARBA00022741"/>
    </source>
</evidence>
<comment type="caution">
    <text evidence="7">Lacks conserved residue(s) required for the propagation of feature annotation.</text>
</comment>
<reference evidence="8" key="2">
    <citation type="submission" date="2016-05" db="EMBL/GenBank/DDBJ databases">
        <authorList>
            <person name="Lavstsen T."/>
            <person name="Jespersen J.S."/>
        </authorList>
    </citation>
    <scope>NUCLEOTIDE SEQUENCE [LARGE SCALE GENOMIC DNA]</scope>
</reference>
<feature type="binding site" evidence="7">
    <location>
        <position position="159"/>
    </location>
    <ligand>
        <name>ATP</name>
        <dbReference type="ChEBI" id="CHEBI:30616"/>
    </ligand>
</feature>
<evidence type="ECO:0000313" key="10">
    <source>
        <dbReference type="Proteomes" id="UP000078597"/>
    </source>
</evidence>
<dbReference type="GO" id="GO:0004017">
    <property type="term" value="F:AMP kinase activity"/>
    <property type="evidence" value="ECO:0007669"/>
    <property type="project" value="UniProtKB-UniRule"/>
</dbReference>
<dbReference type="SUPFAM" id="SSF52540">
    <property type="entry name" value="P-loop containing nucleoside triphosphate hydrolases"/>
    <property type="match status" value="1"/>
</dbReference>
<dbReference type="GO" id="GO:0005737">
    <property type="term" value="C:cytoplasm"/>
    <property type="evidence" value="ECO:0007669"/>
    <property type="project" value="UniProtKB-SubCell"/>
</dbReference>
<dbReference type="Pfam" id="PF13238">
    <property type="entry name" value="AAA_18"/>
    <property type="match status" value="1"/>
</dbReference>
<dbReference type="InterPro" id="IPR020618">
    <property type="entry name" value="Adenyl_kinase_AK6"/>
</dbReference>
<feature type="binding site" evidence="7">
    <location>
        <position position="18"/>
    </location>
    <ligand>
        <name>ATP</name>
        <dbReference type="ChEBI" id="CHEBI:30616"/>
    </ligand>
</feature>
<evidence type="ECO:0000256" key="6">
    <source>
        <dbReference type="ARBA" id="ARBA00022840"/>
    </source>
</evidence>
<keyword evidence="11" id="KW-1185">Reference proteome</keyword>
<evidence type="ECO:0000256" key="3">
    <source>
        <dbReference type="ARBA" id="ARBA00022679"/>
    </source>
</evidence>
<dbReference type="GO" id="GO:0005634">
    <property type="term" value="C:nucleus"/>
    <property type="evidence" value="ECO:0007669"/>
    <property type="project" value="UniProtKB-SubCell"/>
</dbReference>
<dbReference type="Proteomes" id="UP000078597">
    <property type="component" value="Unassembled WGS sequence"/>
</dbReference>
<dbReference type="GeneID" id="39866535"/>
<comment type="subcellular location">
    <subcellularLocation>
        <location evidence="7">Cytoplasm</location>
    </subcellularLocation>
    <subcellularLocation>
        <location evidence="7">Nucleus</location>
    </subcellularLocation>
</comment>
<accession>A0A1A8VPJ8</accession>
<dbReference type="PANTHER" id="PTHR12595">
    <property type="entry name" value="POS9-ACTIVATING FACTOR FAP7-RELATED"/>
    <property type="match status" value="1"/>
</dbReference>
<dbReference type="GO" id="GO:0005524">
    <property type="term" value="F:ATP binding"/>
    <property type="evidence" value="ECO:0007669"/>
    <property type="project" value="UniProtKB-KW"/>
</dbReference>
<dbReference type="Gene3D" id="3.40.50.300">
    <property type="entry name" value="P-loop containing nucleotide triphosphate hydrolases"/>
    <property type="match status" value="1"/>
</dbReference>
<feature type="binding site" evidence="7">
    <location>
        <position position="17"/>
    </location>
    <ligand>
        <name>ATP</name>
        <dbReference type="ChEBI" id="CHEBI:30616"/>
    </ligand>
</feature>
<comment type="subunit">
    <text evidence="7">Interacts with small ribosomal subunit protein uS11. Not a structural component of 43S pre-ribosomes, but transiently interacts with them by binding to uS11.</text>
</comment>
<keyword evidence="7" id="KW-0539">Nucleus</keyword>
<dbReference type="Proteomes" id="UP000219813">
    <property type="component" value="Chromosome 2"/>
</dbReference>
<dbReference type="EC" id="2.7.4.3" evidence="7"/>
<name>A0A1A8VPJ8_PLAMA</name>
<keyword evidence="7" id="KW-0963">Cytoplasm</keyword>
<gene>
    <name evidence="9" type="primary">AKLP1</name>
    <name evidence="8" type="ORF">PMALA_001120</name>
    <name evidence="9" type="ORF">PMUG01_02013100</name>
</gene>
<keyword evidence="1 7" id="KW-0690">Ribosome biogenesis</keyword>
<dbReference type="GO" id="GO:0042274">
    <property type="term" value="P:ribosomal small subunit biogenesis"/>
    <property type="evidence" value="ECO:0007669"/>
    <property type="project" value="UniProtKB-UniRule"/>
</dbReference>